<gene>
    <name evidence="1" type="ORF">GCM10011374_36480</name>
</gene>
<dbReference type="EMBL" id="BMEQ01000031">
    <property type="protein sequence ID" value="GGG68783.1"/>
    <property type="molecule type" value="Genomic_DNA"/>
</dbReference>
<protein>
    <submittedName>
        <fullName evidence="1">Uncharacterized protein</fullName>
    </submittedName>
</protein>
<dbReference type="Proteomes" id="UP000638848">
    <property type="component" value="Unassembled WGS sequence"/>
</dbReference>
<proteinExistence type="predicted"/>
<organism evidence="1 2">
    <name type="scientific">Kocuria dechangensis</name>
    <dbReference type="NCBI Taxonomy" id="1176249"/>
    <lineage>
        <taxon>Bacteria</taxon>
        <taxon>Bacillati</taxon>
        <taxon>Actinomycetota</taxon>
        <taxon>Actinomycetes</taxon>
        <taxon>Micrococcales</taxon>
        <taxon>Micrococcaceae</taxon>
        <taxon>Kocuria</taxon>
    </lineage>
</organism>
<sequence length="279" mass="30461">MPFSHYRRMTADQAAAALDEFLAERPAAWVRLRARLSADGVDPDAMLDASPASLTELWRWISGRRAELVADPAAGVPVLPREDWPSWARHTLTSVKVPSATMDILTDGLVSYLAIVLITGAPNVRWGLGSPEDPNHHLHHHPVLIGNGHQVFVPTLPLGGILRLKRREKSLHPTELEDYTAGVIADLRTNQKAVLEPGGSPVEVVAEPEGFDVGVHPVIAARGSALVDLMALQLASLHGIDSVLRTSPDALQVHAPTWHADDLEQWLNDWMKANGPFIR</sequence>
<reference evidence="1" key="2">
    <citation type="submission" date="2020-09" db="EMBL/GenBank/DDBJ databases">
        <authorList>
            <person name="Sun Q."/>
            <person name="Zhou Y."/>
        </authorList>
    </citation>
    <scope>NUCLEOTIDE SEQUENCE</scope>
    <source>
        <strain evidence="1">CGMCC 1.12187</strain>
    </source>
</reference>
<reference evidence="1" key="1">
    <citation type="journal article" date="2014" name="Int. J. Syst. Evol. Microbiol.">
        <title>Complete genome sequence of Corynebacterium casei LMG S-19264T (=DSM 44701T), isolated from a smear-ripened cheese.</title>
        <authorList>
            <consortium name="US DOE Joint Genome Institute (JGI-PGF)"/>
            <person name="Walter F."/>
            <person name="Albersmeier A."/>
            <person name="Kalinowski J."/>
            <person name="Ruckert C."/>
        </authorList>
    </citation>
    <scope>NUCLEOTIDE SEQUENCE</scope>
    <source>
        <strain evidence="1">CGMCC 1.12187</strain>
    </source>
</reference>
<evidence type="ECO:0000313" key="1">
    <source>
        <dbReference type="EMBL" id="GGG68783.1"/>
    </source>
</evidence>
<evidence type="ECO:0000313" key="2">
    <source>
        <dbReference type="Proteomes" id="UP000638848"/>
    </source>
</evidence>
<keyword evidence="2" id="KW-1185">Reference proteome</keyword>
<accession>A0A917H6A7</accession>
<comment type="caution">
    <text evidence="1">The sequence shown here is derived from an EMBL/GenBank/DDBJ whole genome shotgun (WGS) entry which is preliminary data.</text>
</comment>
<dbReference type="AlphaFoldDB" id="A0A917H6A7"/>
<name>A0A917H6A7_9MICC</name>
<dbReference type="RefSeq" id="WP_188539814.1">
    <property type="nucleotide sequence ID" value="NZ_BMEQ01000031.1"/>
</dbReference>